<keyword evidence="2" id="KW-1185">Reference proteome</keyword>
<reference evidence="1 2" key="1">
    <citation type="submission" date="2015-03" db="EMBL/GenBank/DDBJ databases">
        <title>Comparative analysis of the OM43 clade including a novel species from Red Sea uncovers genomic and metabolic diversity among marine methylotrophs.</title>
        <authorList>
            <person name="Jimenez-Infante F."/>
            <person name="Ngugi D.K."/>
            <person name="Vinu M."/>
            <person name="Alam I."/>
            <person name="Kamau A."/>
            <person name="Blom J."/>
            <person name="Bajic V.B."/>
            <person name="Stingl U."/>
        </authorList>
    </citation>
    <scope>NUCLEOTIDE SEQUENCE [LARGE SCALE GENOMIC DNA]</scope>
    <source>
        <strain evidence="1 2">MBRSH7</strain>
    </source>
</reference>
<name>A0A0H4J0A9_9PROT</name>
<proteinExistence type="predicted"/>
<protein>
    <submittedName>
        <fullName evidence="1">Uncharacterized protein</fullName>
    </submittedName>
</protein>
<gene>
    <name evidence="1" type="ORF">VI33_06015</name>
</gene>
<dbReference type="Proteomes" id="UP000066549">
    <property type="component" value="Chromosome"/>
</dbReference>
<dbReference type="EMBL" id="CP011002">
    <property type="protein sequence ID" value="AKO66224.1"/>
    <property type="molecule type" value="Genomic_DNA"/>
</dbReference>
<dbReference type="AlphaFoldDB" id="A0A0H4J0A9"/>
<organism evidence="1 2">
    <name type="scientific">Methylophilales bacterium MBRS-H7</name>
    <dbReference type="NCBI Taxonomy" id="1623450"/>
    <lineage>
        <taxon>Bacteria</taxon>
        <taxon>Pseudomonadati</taxon>
        <taxon>Pseudomonadota</taxon>
        <taxon>Betaproteobacteria</taxon>
        <taxon>Nitrosomonadales</taxon>
        <taxon>OM43 clade</taxon>
    </lineage>
</organism>
<accession>A0A0H4J0A9</accession>
<evidence type="ECO:0000313" key="2">
    <source>
        <dbReference type="Proteomes" id="UP000066549"/>
    </source>
</evidence>
<sequence>MHKYLVFILFPLVSFAEEITFECKYKSNNDNQPTEMNESIIYDTSKESLIVIRYKEPLQCVKDNWVMNCQGRFENDNEDIQDLITIGRKDINYRQTITLTKKDNSAKTVNQFKGKCRIVESN</sequence>
<evidence type="ECO:0000313" key="1">
    <source>
        <dbReference type="EMBL" id="AKO66224.1"/>
    </source>
</evidence>